<dbReference type="Pfam" id="PF00034">
    <property type="entry name" value="Cytochrom_C"/>
    <property type="match status" value="1"/>
</dbReference>
<organism evidence="9 10">
    <name type="scientific">Parazoarcus communis</name>
    <dbReference type="NCBI Taxonomy" id="41977"/>
    <lineage>
        <taxon>Bacteria</taxon>
        <taxon>Pseudomonadati</taxon>
        <taxon>Pseudomonadota</taxon>
        <taxon>Betaproteobacteria</taxon>
        <taxon>Rhodocyclales</taxon>
        <taxon>Zoogloeaceae</taxon>
        <taxon>Parazoarcus</taxon>
    </lineage>
</organism>
<dbReference type="EMBL" id="CP022187">
    <property type="protein sequence ID" value="AWI77452.1"/>
    <property type="molecule type" value="Genomic_DNA"/>
</dbReference>
<evidence type="ECO:0000313" key="9">
    <source>
        <dbReference type="EMBL" id="AWI77452.1"/>
    </source>
</evidence>
<dbReference type="Proteomes" id="UP000244930">
    <property type="component" value="Chromosome"/>
</dbReference>
<keyword evidence="3 6" id="KW-0479">Metal-binding</keyword>
<dbReference type="InterPro" id="IPR009056">
    <property type="entry name" value="Cyt_c-like_dom"/>
</dbReference>
<dbReference type="PROSITE" id="PS51007">
    <property type="entry name" value="CYTC"/>
    <property type="match status" value="1"/>
</dbReference>
<evidence type="ECO:0000256" key="7">
    <source>
        <dbReference type="SAM" id="SignalP"/>
    </source>
</evidence>
<accession>A0A2U8GUU3</accession>
<keyword evidence="4" id="KW-0249">Electron transport</keyword>
<keyword evidence="7" id="KW-0732">Signal</keyword>
<feature type="binding site" description="covalent" evidence="6">
    <location>
        <position position="32"/>
    </location>
    <ligand>
        <name>heme c</name>
        <dbReference type="ChEBI" id="CHEBI:61717"/>
    </ligand>
</feature>
<dbReference type="InterPro" id="IPR002324">
    <property type="entry name" value="Cyt_c_ID"/>
</dbReference>
<name>A0A2U8GUU3_9RHOO</name>
<evidence type="ECO:0000256" key="5">
    <source>
        <dbReference type="ARBA" id="ARBA00023004"/>
    </source>
</evidence>
<dbReference type="KEGG" id="acom:CEW83_02605"/>
<dbReference type="PRINTS" id="PR00606">
    <property type="entry name" value="CYTCHROMECID"/>
</dbReference>
<dbReference type="GO" id="GO:0005506">
    <property type="term" value="F:iron ion binding"/>
    <property type="evidence" value="ECO:0007669"/>
    <property type="project" value="InterPro"/>
</dbReference>
<feature type="binding site" description="covalent" evidence="6">
    <location>
        <position position="85"/>
    </location>
    <ligand>
        <name>heme c</name>
        <dbReference type="ChEBI" id="CHEBI:61717"/>
    </ligand>
</feature>
<evidence type="ECO:0000259" key="8">
    <source>
        <dbReference type="PROSITE" id="PS51007"/>
    </source>
</evidence>
<evidence type="ECO:0000313" key="10">
    <source>
        <dbReference type="Proteomes" id="UP000244930"/>
    </source>
</evidence>
<feature type="binding site" description="covalent" evidence="6">
    <location>
        <position position="36"/>
    </location>
    <ligand>
        <name>heme c</name>
        <dbReference type="ChEBI" id="CHEBI:61717"/>
    </ligand>
</feature>
<sequence length="109" mass="11598">MKKVIVSAAFFGVLAMPAWAGDVETLAKEKECMSCHALDKDAIGPAFASIANKYKGNERAEAMLVSTVLKGSPSAGGYHWGTKKMPPPSVRQSVSADEAKALIDWILAM</sequence>
<dbReference type="SUPFAM" id="SSF46626">
    <property type="entry name" value="Cytochrome c"/>
    <property type="match status" value="1"/>
</dbReference>
<feature type="chain" id="PRO_5015911797" evidence="7">
    <location>
        <begin position="21"/>
        <end position="109"/>
    </location>
</feature>
<gene>
    <name evidence="9" type="ORF">CEW83_02605</name>
</gene>
<keyword evidence="10" id="KW-1185">Reference proteome</keyword>
<dbReference type="Gene3D" id="1.10.760.10">
    <property type="entry name" value="Cytochrome c-like domain"/>
    <property type="match status" value="1"/>
</dbReference>
<evidence type="ECO:0000256" key="6">
    <source>
        <dbReference type="PIRSR" id="PIRSR602324-1"/>
    </source>
</evidence>
<protein>
    <submittedName>
        <fullName evidence="9">Cytochrome C</fullName>
    </submittedName>
</protein>
<comment type="PTM">
    <text evidence="6">Binds 1 heme c group covalently per subunit.</text>
</comment>
<dbReference type="InterPro" id="IPR036909">
    <property type="entry name" value="Cyt_c-like_dom_sf"/>
</dbReference>
<evidence type="ECO:0000256" key="2">
    <source>
        <dbReference type="ARBA" id="ARBA00022617"/>
    </source>
</evidence>
<evidence type="ECO:0000256" key="4">
    <source>
        <dbReference type="ARBA" id="ARBA00022982"/>
    </source>
</evidence>
<dbReference type="AlphaFoldDB" id="A0A2U8GUU3"/>
<keyword evidence="5 6" id="KW-0408">Iron</keyword>
<feature type="signal peptide" evidence="7">
    <location>
        <begin position="1"/>
        <end position="20"/>
    </location>
</feature>
<dbReference type="RefSeq" id="WP_108951150.1">
    <property type="nucleotide sequence ID" value="NZ_CP022187.1"/>
</dbReference>
<dbReference type="GO" id="GO:0020037">
    <property type="term" value="F:heme binding"/>
    <property type="evidence" value="ECO:0007669"/>
    <property type="project" value="InterPro"/>
</dbReference>
<evidence type="ECO:0000256" key="3">
    <source>
        <dbReference type="ARBA" id="ARBA00022723"/>
    </source>
</evidence>
<proteinExistence type="predicted"/>
<keyword evidence="1" id="KW-0813">Transport</keyword>
<feature type="domain" description="Cytochrome c" evidence="8">
    <location>
        <begin position="2"/>
        <end position="109"/>
    </location>
</feature>
<keyword evidence="2 6" id="KW-0349">Heme</keyword>
<dbReference type="GO" id="GO:0009055">
    <property type="term" value="F:electron transfer activity"/>
    <property type="evidence" value="ECO:0007669"/>
    <property type="project" value="InterPro"/>
</dbReference>
<reference evidence="9 10" key="1">
    <citation type="submission" date="2017-06" db="EMBL/GenBank/DDBJ databases">
        <title>Azoarcus.</title>
        <authorList>
            <person name="Woo J.-H."/>
            <person name="Kim H.-S."/>
        </authorList>
    </citation>
    <scope>NUCLEOTIDE SEQUENCE [LARGE SCALE GENOMIC DNA]</scope>
    <source>
        <strain evidence="9 10">TSPY31</strain>
    </source>
</reference>
<evidence type="ECO:0000256" key="1">
    <source>
        <dbReference type="ARBA" id="ARBA00022448"/>
    </source>
</evidence>